<organism evidence="4 5">
    <name type="scientific">Varroa destructor</name>
    <name type="common">Honeybee mite</name>
    <dbReference type="NCBI Taxonomy" id="109461"/>
    <lineage>
        <taxon>Eukaryota</taxon>
        <taxon>Metazoa</taxon>
        <taxon>Ecdysozoa</taxon>
        <taxon>Arthropoda</taxon>
        <taxon>Chelicerata</taxon>
        <taxon>Arachnida</taxon>
        <taxon>Acari</taxon>
        <taxon>Parasitiformes</taxon>
        <taxon>Mesostigmata</taxon>
        <taxon>Gamasina</taxon>
        <taxon>Dermanyssoidea</taxon>
        <taxon>Varroidae</taxon>
        <taxon>Varroa</taxon>
    </lineage>
</organism>
<dbReference type="GO" id="GO:0030424">
    <property type="term" value="C:axon"/>
    <property type="evidence" value="ECO:0007669"/>
    <property type="project" value="TreeGrafter"/>
</dbReference>
<dbReference type="GO" id="GO:0050808">
    <property type="term" value="P:synapse organization"/>
    <property type="evidence" value="ECO:0007669"/>
    <property type="project" value="TreeGrafter"/>
</dbReference>
<name>A0A7M7JNP0_VARDE</name>
<sequence length="395" mass="44213">MAMAVKLSTYWILLFQFSLLSHCYLADYSNVIVEKMLPKLTTVGSSTYFACSALQGKNVQFSWTKNGLLLKPDADSRIEIMNTRKVSTLSIDDVLWDDRGEYTCVANNDGTEDRTSAVLTVQDRIKIEPLRSKQSTAGKRIAFTCNAIEGNHVRFSWTKNGKVIYPGARISIMSGDEMSALTIKSVNTNDSGEYTCIASNDASEDRSSAKLIVEGYLCREYRATYDVRILLLLASYDSGVLELKMRFLHPQLHHCPTLVKCRCSVLYFLVFVLWQFIALGVTANSKPDRVKIEPLRSKEAIIGRRVAFTCNAFEGELVRFSWTKNGKIIYPGGRMTILSGAETSTFTIRSVTSGDSGEYTCIANNDVSEDRSSAKLMVQGNVALKYKIYKNRKLI</sequence>
<dbReference type="AlphaFoldDB" id="A0A7M7JNP0"/>
<evidence type="ECO:0000256" key="2">
    <source>
        <dbReference type="SAM" id="SignalP"/>
    </source>
</evidence>
<feature type="domain" description="Ig-like" evidence="3">
    <location>
        <begin position="287"/>
        <end position="377"/>
    </location>
</feature>
<evidence type="ECO:0000313" key="4">
    <source>
        <dbReference type="EnsemblMetazoa" id="XP_022653211"/>
    </source>
</evidence>
<dbReference type="InterPro" id="IPR007110">
    <property type="entry name" value="Ig-like_dom"/>
</dbReference>
<dbReference type="InParanoid" id="A0A7M7JNP0"/>
<evidence type="ECO:0000256" key="1">
    <source>
        <dbReference type="ARBA" id="ARBA00023319"/>
    </source>
</evidence>
<keyword evidence="2" id="KW-0732">Signal</keyword>
<dbReference type="FunFam" id="2.60.40.10:FF:000333">
    <property type="entry name" value="Down syndrome cell adhesion molecule"/>
    <property type="match status" value="1"/>
</dbReference>
<keyword evidence="5" id="KW-1185">Reference proteome</keyword>
<dbReference type="PANTHER" id="PTHR45080">
    <property type="entry name" value="CONTACTIN 5"/>
    <property type="match status" value="1"/>
</dbReference>
<dbReference type="OrthoDB" id="5982258at2759"/>
<dbReference type="SMART" id="SM00408">
    <property type="entry name" value="IGc2"/>
    <property type="match status" value="3"/>
</dbReference>
<dbReference type="CDD" id="cd00096">
    <property type="entry name" value="Ig"/>
    <property type="match status" value="3"/>
</dbReference>
<evidence type="ECO:0000259" key="3">
    <source>
        <dbReference type="PROSITE" id="PS50835"/>
    </source>
</evidence>
<dbReference type="SMART" id="SM00409">
    <property type="entry name" value="IG"/>
    <property type="match status" value="3"/>
</dbReference>
<dbReference type="RefSeq" id="XP_022653211.1">
    <property type="nucleotide sequence ID" value="XM_022797476.1"/>
</dbReference>
<dbReference type="InterPro" id="IPR013098">
    <property type="entry name" value="Ig_I-set"/>
</dbReference>
<protein>
    <recommendedName>
        <fullName evidence="3">Ig-like domain-containing protein</fullName>
    </recommendedName>
</protein>
<dbReference type="InterPro" id="IPR003598">
    <property type="entry name" value="Ig_sub2"/>
</dbReference>
<dbReference type="GO" id="GO:0007156">
    <property type="term" value="P:homophilic cell adhesion via plasma membrane adhesion molecules"/>
    <property type="evidence" value="ECO:0007669"/>
    <property type="project" value="TreeGrafter"/>
</dbReference>
<dbReference type="KEGG" id="vde:111246982"/>
<keyword evidence="1" id="KW-0393">Immunoglobulin domain</keyword>
<feature type="domain" description="Ig-like" evidence="3">
    <location>
        <begin position="123"/>
        <end position="212"/>
    </location>
</feature>
<dbReference type="Proteomes" id="UP000594260">
    <property type="component" value="Unplaced"/>
</dbReference>
<dbReference type="OMA" id="GARISIM"/>
<dbReference type="PROSITE" id="PS50835">
    <property type="entry name" value="IG_LIKE"/>
    <property type="match status" value="3"/>
</dbReference>
<dbReference type="SUPFAM" id="SSF48726">
    <property type="entry name" value="Immunoglobulin"/>
    <property type="match status" value="3"/>
</dbReference>
<proteinExistence type="predicted"/>
<feature type="domain" description="Ig-like" evidence="3">
    <location>
        <begin position="44"/>
        <end position="120"/>
    </location>
</feature>
<feature type="signal peptide" evidence="2">
    <location>
        <begin position="1"/>
        <end position="26"/>
    </location>
</feature>
<accession>A0A7M7JNP0</accession>
<dbReference type="Gene3D" id="2.60.40.10">
    <property type="entry name" value="Immunoglobulins"/>
    <property type="match status" value="3"/>
</dbReference>
<evidence type="ECO:0000313" key="5">
    <source>
        <dbReference type="Proteomes" id="UP000594260"/>
    </source>
</evidence>
<dbReference type="GO" id="GO:0008046">
    <property type="term" value="F:axon guidance receptor activity"/>
    <property type="evidence" value="ECO:0007669"/>
    <property type="project" value="TreeGrafter"/>
</dbReference>
<dbReference type="PANTHER" id="PTHR45080:SF34">
    <property type="entry name" value="MYOSIN LIGHT CHAIN KINASE, SMOOTH MUSCLE-LIKE"/>
    <property type="match status" value="1"/>
</dbReference>
<dbReference type="InterPro" id="IPR050958">
    <property type="entry name" value="Cell_Adh-Cytoskel_Orgn"/>
</dbReference>
<dbReference type="InterPro" id="IPR036179">
    <property type="entry name" value="Ig-like_dom_sf"/>
</dbReference>
<dbReference type="InterPro" id="IPR003599">
    <property type="entry name" value="Ig_sub"/>
</dbReference>
<dbReference type="GO" id="GO:0043025">
    <property type="term" value="C:neuronal cell body"/>
    <property type="evidence" value="ECO:0007669"/>
    <property type="project" value="TreeGrafter"/>
</dbReference>
<dbReference type="InterPro" id="IPR013783">
    <property type="entry name" value="Ig-like_fold"/>
</dbReference>
<dbReference type="Pfam" id="PF07679">
    <property type="entry name" value="I-set"/>
    <property type="match status" value="3"/>
</dbReference>
<reference evidence="4" key="1">
    <citation type="submission" date="2021-01" db="UniProtKB">
        <authorList>
            <consortium name="EnsemblMetazoa"/>
        </authorList>
    </citation>
    <scope>IDENTIFICATION</scope>
</reference>
<dbReference type="GO" id="GO:0005886">
    <property type="term" value="C:plasma membrane"/>
    <property type="evidence" value="ECO:0007669"/>
    <property type="project" value="TreeGrafter"/>
</dbReference>
<dbReference type="EnsemblMetazoa" id="XM_022797476">
    <property type="protein sequence ID" value="XP_022653211"/>
    <property type="gene ID" value="LOC111246982"/>
</dbReference>
<feature type="chain" id="PRO_5029523575" description="Ig-like domain-containing protein" evidence="2">
    <location>
        <begin position="27"/>
        <end position="395"/>
    </location>
</feature>
<dbReference type="GeneID" id="111246982"/>